<reference evidence="1 2" key="1">
    <citation type="journal article" date="2021" name="J. Hered.">
        <title>A chromosome-level genome assembly of the parasitoid wasp, Cotesia glomerata (Hymenoptera: Braconidae).</title>
        <authorList>
            <person name="Pinto B.J."/>
            <person name="Weis J.J."/>
            <person name="Gamble T."/>
            <person name="Ode P.J."/>
            <person name="Paul R."/>
            <person name="Zaspel J.M."/>
        </authorList>
    </citation>
    <scope>NUCLEOTIDE SEQUENCE [LARGE SCALE GENOMIC DNA]</scope>
    <source>
        <strain evidence="1">CgM1</strain>
    </source>
</reference>
<evidence type="ECO:0000313" key="2">
    <source>
        <dbReference type="Proteomes" id="UP000826195"/>
    </source>
</evidence>
<dbReference type="AlphaFoldDB" id="A0AAV7HDE1"/>
<accession>A0AAV7HDE1</accession>
<proteinExistence type="predicted"/>
<dbReference type="EMBL" id="JAHXZJ010002982">
    <property type="protein sequence ID" value="KAH0534763.1"/>
    <property type="molecule type" value="Genomic_DNA"/>
</dbReference>
<evidence type="ECO:0000313" key="1">
    <source>
        <dbReference type="EMBL" id="KAH0534763.1"/>
    </source>
</evidence>
<dbReference type="Proteomes" id="UP000826195">
    <property type="component" value="Unassembled WGS sequence"/>
</dbReference>
<name>A0AAV7HDE1_COTGL</name>
<comment type="caution">
    <text evidence="1">The sequence shown here is derived from an EMBL/GenBank/DDBJ whole genome shotgun (WGS) entry which is preliminary data.</text>
</comment>
<gene>
    <name evidence="1" type="ORF">KQX54_008132</name>
</gene>
<protein>
    <submittedName>
        <fullName evidence="1">Uncharacterized protein</fullName>
    </submittedName>
</protein>
<keyword evidence="2" id="KW-1185">Reference proteome</keyword>
<sequence length="68" mass="7997">MITCVLARSLQQNNFSNESTDFIKIESPSLENLPNKFKIPLARTKRSTRRREKNRSVLRCYFNAITCF</sequence>
<organism evidence="1 2">
    <name type="scientific">Cotesia glomerata</name>
    <name type="common">Lepidopteran parasitic wasp</name>
    <name type="synonym">Apanteles glomeratus</name>
    <dbReference type="NCBI Taxonomy" id="32391"/>
    <lineage>
        <taxon>Eukaryota</taxon>
        <taxon>Metazoa</taxon>
        <taxon>Ecdysozoa</taxon>
        <taxon>Arthropoda</taxon>
        <taxon>Hexapoda</taxon>
        <taxon>Insecta</taxon>
        <taxon>Pterygota</taxon>
        <taxon>Neoptera</taxon>
        <taxon>Endopterygota</taxon>
        <taxon>Hymenoptera</taxon>
        <taxon>Apocrita</taxon>
        <taxon>Ichneumonoidea</taxon>
        <taxon>Braconidae</taxon>
        <taxon>Microgastrinae</taxon>
        <taxon>Cotesia</taxon>
    </lineage>
</organism>